<comment type="similarity">
    <text evidence="1">Belongs to the bleomycin resistance protein family.</text>
</comment>
<dbReference type="RefSeq" id="WP_186816377.1">
    <property type="nucleotide sequence ID" value="NZ_BAAARM010000001.1"/>
</dbReference>
<feature type="domain" description="VOC" evidence="4">
    <location>
        <begin position="67"/>
        <end position="182"/>
    </location>
</feature>
<dbReference type="Pfam" id="PF19581">
    <property type="entry name" value="Glyoxalase_7"/>
    <property type="match status" value="1"/>
</dbReference>
<dbReference type="InterPro" id="IPR000335">
    <property type="entry name" value="Bleomycin-R"/>
</dbReference>
<gene>
    <name evidence="5" type="ORF">CAE01nite_03990</name>
</gene>
<evidence type="ECO:0000313" key="6">
    <source>
        <dbReference type="Proteomes" id="UP000321181"/>
    </source>
</evidence>
<reference evidence="5 6" key="1">
    <citation type="submission" date="2019-07" db="EMBL/GenBank/DDBJ databases">
        <title>Whole genome shotgun sequence of Cellulomonas aerilata NBRC 106308.</title>
        <authorList>
            <person name="Hosoyama A."/>
            <person name="Uohara A."/>
            <person name="Ohji S."/>
            <person name="Ichikawa N."/>
        </authorList>
    </citation>
    <scope>NUCLEOTIDE SEQUENCE [LARGE SCALE GENOMIC DNA]</scope>
    <source>
        <strain evidence="5 6">NBRC 106308</strain>
    </source>
</reference>
<keyword evidence="3" id="KW-0046">Antibiotic resistance</keyword>
<dbReference type="EMBL" id="BJYY01000001">
    <property type="protein sequence ID" value="GEO32674.1"/>
    <property type="molecule type" value="Genomic_DNA"/>
</dbReference>
<comment type="caution">
    <text evidence="5">The sequence shown here is derived from an EMBL/GenBank/DDBJ whole genome shotgun (WGS) entry which is preliminary data.</text>
</comment>
<evidence type="ECO:0000313" key="5">
    <source>
        <dbReference type="EMBL" id="GEO32674.1"/>
    </source>
</evidence>
<proteinExistence type="inferred from homology"/>
<dbReference type="Pfam" id="PF20066">
    <property type="entry name" value="Glyoxalase_8"/>
    <property type="match status" value="1"/>
</dbReference>
<dbReference type="Gene3D" id="3.10.180.10">
    <property type="entry name" value="2,3-Dihydroxybiphenyl 1,2-Dioxygenase, domain 1"/>
    <property type="match status" value="1"/>
</dbReference>
<dbReference type="InterPro" id="IPR045517">
    <property type="entry name" value="Glyoxalase_8"/>
</dbReference>
<dbReference type="Proteomes" id="UP000321181">
    <property type="component" value="Unassembled WGS sequence"/>
</dbReference>
<evidence type="ECO:0000256" key="3">
    <source>
        <dbReference type="ARBA" id="ARBA00023251"/>
    </source>
</evidence>
<evidence type="ECO:0000259" key="4">
    <source>
        <dbReference type="PROSITE" id="PS51819"/>
    </source>
</evidence>
<dbReference type="GO" id="GO:0046677">
    <property type="term" value="P:response to antibiotic"/>
    <property type="evidence" value="ECO:0007669"/>
    <property type="project" value="UniProtKB-KW"/>
</dbReference>
<evidence type="ECO:0000256" key="1">
    <source>
        <dbReference type="ARBA" id="ARBA00011051"/>
    </source>
</evidence>
<name>A0A512D860_9CELL</name>
<keyword evidence="6" id="KW-1185">Reference proteome</keyword>
<dbReference type="AlphaFoldDB" id="A0A512D860"/>
<dbReference type="PROSITE" id="PS51819">
    <property type="entry name" value="VOC"/>
    <property type="match status" value="1"/>
</dbReference>
<dbReference type="InterPro" id="IPR037523">
    <property type="entry name" value="VOC_core"/>
</dbReference>
<dbReference type="InterPro" id="IPR029068">
    <property type="entry name" value="Glyas_Bleomycin-R_OHBP_Dase"/>
</dbReference>
<dbReference type="SUPFAM" id="SSF54593">
    <property type="entry name" value="Glyoxalase/Bleomycin resistance protein/Dihydroxybiphenyl dioxygenase"/>
    <property type="match status" value="1"/>
</dbReference>
<accession>A0A512D860</accession>
<protein>
    <recommendedName>
        <fullName evidence="2">Bleomycin resistance protein</fullName>
    </recommendedName>
</protein>
<evidence type="ECO:0000256" key="2">
    <source>
        <dbReference type="ARBA" id="ARBA00021572"/>
    </source>
</evidence>
<organism evidence="5 6">
    <name type="scientific">Cellulomonas aerilata</name>
    <dbReference type="NCBI Taxonomy" id="515326"/>
    <lineage>
        <taxon>Bacteria</taxon>
        <taxon>Bacillati</taxon>
        <taxon>Actinomycetota</taxon>
        <taxon>Actinomycetes</taxon>
        <taxon>Micrococcales</taxon>
        <taxon>Cellulomonadaceae</taxon>
        <taxon>Cellulomonas</taxon>
    </lineage>
</organism>
<sequence length="185" mass="19602">MIPSTTTAKAQARRLRQDLGATGVPVGHARALELVAHLHGVRDWNTFVALASDAAAPDVPAAGPTAGPGVPVLRVRSAAVAVPFYVSYLGFTLDWEHRFEPGLPLYVQVSRSALVLHLSEHHGDGSGPTVVWVPVVDVHGLQAELRARTDVPLRPGIDLDAPGGPTMEVVDPDGNVLRFAQRVPS</sequence>